<organism evidence="1 2">
    <name type="scientific">Chryseobacterium tagetis</name>
    <dbReference type="NCBI Taxonomy" id="2801334"/>
    <lineage>
        <taxon>Bacteria</taxon>
        <taxon>Pseudomonadati</taxon>
        <taxon>Bacteroidota</taxon>
        <taxon>Flavobacteriia</taxon>
        <taxon>Flavobacteriales</taxon>
        <taxon>Weeksellaceae</taxon>
        <taxon>Chryseobacterium group</taxon>
        <taxon>Chryseobacterium</taxon>
    </lineage>
</organism>
<accession>A0ABS7ZV33</accession>
<gene>
    <name evidence="1" type="ORF">JI747_000200</name>
</gene>
<keyword evidence="2" id="KW-1185">Reference proteome</keyword>
<name>A0ABS7ZV33_9FLAO</name>
<evidence type="ECO:0000313" key="1">
    <source>
        <dbReference type="EMBL" id="MCA6065574.1"/>
    </source>
</evidence>
<protein>
    <recommendedName>
        <fullName evidence="3">YD repeat-containing protein</fullName>
    </recommendedName>
</protein>
<comment type="caution">
    <text evidence="1">The sequence shown here is derived from an EMBL/GenBank/DDBJ whole genome shotgun (WGS) entry which is preliminary data.</text>
</comment>
<evidence type="ECO:0000313" key="2">
    <source>
        <dbReference type="Proteomes" id="UP000618240"/>
    </source>
</evidence>
<proteinExistence type="predicted"/>
<sequence>MKKIVFFLFPIVVFGQKDIGKIGCNVKSFETTCIESSKIISEVKYRHIPSGYSPAIIEKIYGRFSDLQNVFNTRTFKQNKIDFTCNEEVIYDAANDIFYAQEKNDNRKFYYLYNSTDDEKTFTYRGTQAIKELKRINLNDPKKYLLLYNKDAENDNNYEVTYNYYDSGFLYTFHQRGNEFDEYTYDYEKFGNFIAYKNGSLWKEASSIFEDGIEERTITEYIIPESYQFDKKNRPFLKKSRFIDDDKSCNCREGYVTKIEFWSNNKCQEEKLLD</sequence>
<reference evidence="1 2" key="1">
    <citation type="submission" date="2021-09" db="EMBL/GenBank/DDBJ databases">
        <title>Genome sequencing and assembly of Chryseobacterium sp. RG1.</title>
        <authorList>
            <person name="Chhetri G."/>
        </authorList>
    </citation>
    <scope>NUCLEOTIDE SEQUENCE [LARGE SCALE GENOMIC DNA]</scope>
    <source>
        <strain evidence="1 2">RG1</strain>
    </source>
</reference>
<dbReference type="EMBL" id="JAERSE020000001">
    <property type="protein sequence ID" value="MCA6065574.1"/>
    <property type="molecule type" value="Genomic_DNA"/>
</dbReference>
<dbReference type="RefSeq" id="WP_225685435.1">
    <property type="nucleotide sequence ID" value="NZ_JAERSE020000001.1"/>
</dbReference>
<dbReference type="Proteomes" id="UP000618240">
    <property type="component" value="Unassembled WGS sequence"/>
</dbReference>
<evidence type="ECO:0008006" key="3">
    <source>
        <dbReference type="Google" id="ProtNLM"/>
    </source>
</evidence>